<evidence type="ECO:0000256" key="1">
    <source>
        <dbReference type="SAM" id="MobiDB-lite"/>
    </source>
</evidence>
<feature type="compositionally biased region" description="Pro residues" evidence="1">
    <location>
        <begin position="86"/>
        <end position="96"/>
    </location>
</feature>
<keyword evidence="3" id="KW-1185">Reference proteome</keyword>
<dbReference type="AlphaFoldDB" id="A0AAD7E8K6"/>
<reference evidence="2" key="1">
    <citation type="submission" date="2023-03" db="EMBL/GenBank/DDBJ databases">
        <title>Massive genome expansion in bonnet fungi (Mycena s.s.) driven by repeated elements and novel gene families across ecological guilds.</title>
        <authorList>
            <consortium name="Lawrence Berkeley National Laboratory"/>
            <person name="Harder C.B."/>
            <person name="Miyauchi S."/>
            <person name="Viragh M."/>
            <person name="Kuo A."/>
            <person name="Thoen E."/>
            <person name="Andreopoulos B."/>
            <person name="Lu D."/>
            <person name="Skrede I."/>
            <person name="Drula E."/>
            <person name="Henrissat B."/>
            <person name="Morin E."/>
            <person name="Kohler A."/>
            <person name="Barry K."/>
            <person name="LaButti K."/>
            <person name="Morin E."/>
            <person name="Salamov A."/>
            <person name="Lipzen A."/>
            <person name="Mereny Z."/>
            <person name="Hegedus B."/>
            <person name="Baldrian P."/>
            <person name="Stursova M."/>
            <person name="Weitz H."/>
            <person name="Taylor A."/>
            <person name="Grigoriev I.V."/>
            <person name="Nagy L.G."/>
            <person name="Martin F."/>
            <person name="Kauserud H."/>
        </authorList>
    </citation>
    <scope>NUCLEOTIDE SEQUENCE</scope>
    <source>
        <strain evidence="2">CBHHK002</strain>
    </source>
</reference>
<evidence type="ECO:0000313" key="3">
    <source>
        <dbReference type="Proteomes" id="UP001218218"/>
    </source>
</evidence>
<feature type="region of interest" description="Disordered" evidence="1">
    <location>
        <begin position="114"/>
        <end position="141"/>
    </location>
</feature>
<sequence>MAIYGIWWLCANYPGPLQNPVPLGDQSFAKDLLGLPVQTPSTQPSSTPPTVRPVPPPLSTPIAELLVRAVQLVQTPSTQASSTPPTILPAPPPPTSTPTLPVGELEAQEDDLLGFSTAPSPPPLAPAGGSDAVPHPTSSALKSKVCRPTPIHFTPRNLCMAVYADDVGGSTADFNAYWSSQVADSSLSIQAYETYSKELKNSVPKPKCIPSTQVICQRIIEILADTAP</sequence>
<dbReference type="EMBL" id="JARIHO010000108">
    <property type="protein sequence ID" value="KAJ7303062.1"/>
    <property type="molecule type" value="Genomic_DNA"/>
</dbReference>
<accession>A0AAD7E8K6</accession>
<protein>
    <submittedName>
        <fullName evidence="2">Uncharacterized protein</fullName>
    </submittedName>
</protein>
<name>A0AAD7E8K6_9AGAR</name>
<feature type="compositionally biased region" description="Low complexity" evidence="1">
    <location>
        <begin position="75"/>
        <end position="85"/>
    </location>
</feature>
<comment type="caution">
    <text evidence="2">The sequence shown here is derived from an EMBL/GenBank/DDBJ whole genome shotgun (WGS) entry which is preliminary data.</text>
</comment>
<feature type="region of interest" description="Disordered" evidence="1">
    <location>
        <begin position="75"/>
        <end position="102"/>
    </location>
</feature>
<evidence type="ECO:0000313" key="2">
    <source>
        <dbReference type="EMBL" id="KAJ7303062.1"/>
    </source>
</evidence>
<feature type="compositionally biased region" description="Low complexity" evidence="1">
    <location>
        <begin position="35"/>
        <end position="45"/>
    </location>
</feature>
<proteinExistence type="predicted"/>
<feature type="region of interest" description="Disordered" evidence="1">
    <location>
        <begin position="35"/>
        <end position="54"/>
    </location>
</feature>
<organism evidence="2 3">
    <name type="scientific">Mycena albidolilacea</name>
    <dbReference type="NCBI Taxonomy" id="1033008"/>
    <lineage>
        <taxon>Eukaryota</taxon>
        <taxon>Fungi</taxon>
        <taxon>Dikarya</taxon>
        <taxon>Basidiomycota</taxon>
        <taxon>Agaricomycotina</taxon>
        <taxon>Agaricomycetes</taxon>
        <taxon>Agaricomycetidae</taxon>
        <taxon>Agaricales</taxon>
        <taxon>Marasmiineae</taxon>
        <taxon>Mycenaceae</taxon>
        <taxon>Mycena</taxon>
    </lineage>
</organism>
<dbReference type="Proteomes" id="UP001218218">
    <property type="component" value="Unassembled WGS sequence"/>
</dbReference>
<gene>
    <name evidence="2" type="ORF">DFH08DRAFT_826045</name>
</gene>